<feature type="region of interest" description="Disordered" evidence="1">
    <location>
        <begin position="226"/>
        <end position="264"/>
    </location>
</feature>
<accession>A0ABN2S5B4</accession>
<organism evidence="2 3">
    <name type="scientific">Amycolatopsis minnesotensis</name>
    <dbReference type="NCBI Taxonomy" id="337894"/>
    <lineage>
        <taxon>Bacteria</taxon>
        <taxon>Bacillati</taxon>
        <taxon>Actinomycetota</taxon>
        <taxon>Actinomycetes</taxon>
        <taxon>Pseudonocardiales</taxon>
        <taxon>Pseudonocardiaceae</taxon>
        <taxon>Amycolatopsis</taxon>
    </lineage>
</organism>
<feature type="compositionally biased region" description="Pro residues" evidence="1">
    <location>
        <begin position="249"/>
        <end position="258"/>
    </location>
</feature>
<gene>
    <name evidence="2" type="ORF">GCM10009754_66550</name>
</gene>
<feature type="compositionally biased region" description="Basic and acidic residues" evidence="1">
    <location>
        <begin position="362"/>
        <end position="371"/>
    </location>
</feature>
<evidence type="ECO:0000256" key="1">
    <source>
        <dbReference type="SAM" id="MobiDB-lite"/>
    </source>
</evidence>
<feature type="compositionally biased region" description="Low complexity" evidence="1">
    <location>
        <begin position="316"/>
        <end position="333"/>
    </location>
</feature>
<dbReference type="EMBL" id="BAAANN010000033">
    <property type="protein sequence ID" value="GAA1980622.1"/>
    <property type="molecule type" value="Genomic_DNA"/>
</dbReference>
<dbReference type="Proteomes" id="UP001501116">
    <property type="component" value="Unassembled WGS sequence"/>
</dbReference>
<reference evidence="2 3" key="1">
    <citation type="journal article" date="2019" name="Int. J. Syst. Evol. Microbiol.">
        <title>The Global Catalogue of Microorganisms (GCM) 10K type strain sequencing project: providing services to taxonomists for standard genome sequencing and annotation.</title>
        <authorList>
            <consortium name="The Broad Institute Genomics Platform"/>
            <consortium name="The Broad Institute Genome Sequencing Center for Infectious Disease"/>
            <person name="Wu L."/>
            <person name="Ma J."/>
        </authorList>
    </citation>
    <scope>NUCLEOTIDE SEQUENCE [LARGE SCALE GENOMIC DNA]</scope>
    <source>
        <strain evidence="2 3">JCM 14545</strain>
    </source>
</reference>
<feature type="region of interest" description="Disordered" evidence="1">
    <location>
        <begin position="305"/>
        <end position="382"/>
    </location>
</feature>
<evidence type="ECO:0000313" key="3">
    <source>
        <dbReference type="Proteomes" id="UP001501116"/>
    </source>
</evidence>
<evidence type="ECO:0000313" key="2">
    <source>
        <dbReference type="EMBL" id="GAA1980622.1"/>
    </source>
</evidence>
<protein>
    <submittedName>
        <fullName evidence="2">Uncharacterized protein</fullName>
    </submittedName>
</protein>
<proteinExistence type="predicted"/>
<keyword evidence="3" id="KW-1185">Reference proteome</keyword>
<feature type="compositionally biased region" description="Low complexity" evidence="1">
    <location>
        <begin position="82"/>
        <end position="99"/>
    </location>
</feature>
<feature type="region of interest" description="Disordered" evidence="1">
    <location>
        <begin position="181"/>
        <end position="201"/>
    </location>
</feature>
<feature type="compositionally biased region" description="Low complexity" evidence="1">
    <location>
        <begin position="238"/>
        <end position="248"/>
    </location>
</feature>
<name>A0ABN2S5B4_9PSEU</name>
<feature type="compositionally biased region" description="Pro residues" evidence="1">
    <location>
        <begin position="64"/>
        <end position="81"/>
    </location>
</feature>
<dbReference type="RefSeq" id="WP_344428157.1">
    <property type="nucleotide sequence ID" value="NZ_BAAANN010000033.1"/>
</dbReference>
<sequence>MSSANLVPRSGPALSRVLARLLVTAGFACAAWLLGALLTGHASADEIDSGNSGSGQTGTVSAMPAPPDQPAAAPAPQPVPDEPATSPSTPPVSGTPDTSAPTPAEEPSSRKTSKPAVNDQRENQSPARIRTATPKQQNDGGLIGGLVGGLLSTVTDTVSTVTDTVGGLIGSVSDAVVAPITCPTTPRPSPGNGNPGTGDDGILPTLPLFDGGSSGSGGTVTIAVPGARPGHSPFPDLPDSAPAPDSTPAVPPPPPAPPVIGAAAIGPAPTRTAASESFHPGVEYVTAAVSHTVTLAGKVIVKADQDQSGGSGGGQAPVAPSAPSAPTCATGTGHDNGGGHRHPFAITGSAADHTQLELIGTSRDHSADGAGRDAALPTTSPD</sequence>
<comment type="caution">
    <text evidence="2">The sequence shown here is derived from an EMBL/GenBank/DDBJ whole genome shotgun (WGS) entry which is preliminary data.</text>
</comment>
<feature type="region of interest" description="Disordered" evidence="1">
    <location>
        <begin position="48"/>
        <end position="141"/>
    </location>
</feature>